<comment type="similarity">
    <text evidence="1">Belongs to the IlvD/Edd family.</text>
</comment>
<dbReference type="InterPro" id="IPR037237">
    <property type="entry name" value="IlvD/EDD_N"/>
</dbReference>
<evidence type="ECO:0000313" key="5">
    <source>
        <dbReference type="Proteomes" id="UP000297535"/>
    </source>
</evidence>
<reference evidence="4 5" key="1">
    <citation type="submission" date="2019-04" db="EMBL/GenBank/DDBJ databases">
        <authorList>
            <person name="Feng G."/>
            <person name="Zhu H."/>
        </authorList>
    </citation>
    <scope>NUCLEOTIDE SEQUENCE [LARGE SCALE GENOMIC DNA]</scope>
    <source>
        <strain evidence="4 5">6HR-1</strain>
    </source>
</reference>
<evidence type="ECO:0000256" key="1">
    <source>
        <dbReference type="ARBA" id="ARBA00006486"/>
    </source>
</evidence>
<dbReference type="EMBL" id="SRLB01000010">
    <property type="protein sequence ID" value="TGD98672.1"/>
    <property type="molecule type" value="Genomic_DNA"/>
</dbReference>
<proteinExistence type="inferred from homology"/>
<keyword evidence="5" id="KW-1185">Reference proteome</keyword>
<dbReference type="SUPFAM" id="SSF143975">
    <property type="entry name" value="IlvD/EDD N-terminal domain-like"/>
    <property type="match status" value="1"/>
</dbReference>
<comment type="caution">
    <text evidence="4">The sequence shown here is derived from an EMBL/GenBank/DDBJ whole genome shotgun (WGS) entry which is preliminary data.</text>
</comment>
<sequence length="79" mass="8349">MPGSWACGGQFTTNTMATACQMLGISPMAANDIPASHADKAQSTLRQARIRPQAVAAHPWLGGRIGRRERSGVCELGVQ</sequence>
<dbReference type="GO" id="GO:0016829">
    <property type="term" value="F:lyase activity"/>
    <property type="evidence" value="ECO:0007669"/>
    <property type="project" value="UniProtKB-KW"/>
</dbReference>
<feature type="domain" description="Dihydroxy-acid/6-phosphogluconate dehydratase N-terminal" evidence="3">
    <location>
        <begin position="2"/>
        <end position="49"/>
    </location>
</feature>
<dbReference type="InterPro" id="IPR000581">
    <property type="entry name" value="ILV_EDD_N"/>
</dbReference>
<keyword evidence="2" id="KW-0456">Lyase</keyword>
<dbReference type="Pfam" id="PF00920">
    <property type="entry name" value="ILVD_EDD_N"/>
    <property type="match status" value="1"/>
</dbReference>
<dbReference type="Proteomes" id="UP000297535">
    <property type="component" value="Unassembled WGS sequence"/>
</dbReference>
<protein>
    <recommendedName>
        <fullName evidence="3">Dihydroxy-acid/6-phosphogluconate dehydratase N-terminal domain-containing protein</fullName>
    </recommendedName>
</protein>
<gene>
    <name evidence="4" type="ORF">EU555_15135</name>
</gene>
<accession>A0A4Z0NQF6</accession>
<organism evidence="4 5">
    <name type="scientific">Methylobacterium nonmethylotrophicum</name>
    <dbReference type="NCBI Taxonomy" id="1141884"/>
    <lineage>
        <taxon>Bacteria</taxon>
        <taxon>Pseudomonadati</taxon>
        <taxon>Pseudomonadota</taxon>
        <taxon>Alphaproteobacteria</taxon>
        <taxon>Hyphomicrobiales</taxon>
        <taxon>Methylobacteriaceae</taxon>
        <taxon>Methylobacterium</taxon>
    </lineage>
</organism>
<evidence type="ECO:0000313" key="4">
    <source>
        <dbReference type="EMBL" id="TGD98672.1"/>
    </source>
</evidence>
<dbReference type="RefSeq" id="WP_135415480.1">
    <property type="nucleotide sequence ID" value="NZ_SRLB01000010.1"/>
</dbReference>
<dbReference type="AlphaFoldDB" id="A0A4Z0NQF6"/>
<evidence type="ECO:0000259" key="3">
    <source>
        <dbReference type="Pfam" id="PF00920"/>
    </source>
</evidence>
<evidence type="ECO:0000256" key="2">
    <source>
        <dbReference type="ARBA" id="ARBA00023239"/>
    </source>
</evidence>
<name>A0A4Z0NQF6_9HYPH</name>